<comment type="caution">
    <text evidence="2">The sequence shown here is derived from an EMBL/GenBank/DDBJ whole genome shotgun (WGS) entry which is preliminary data.</text>
</comment>
<accession>A0A9P0MCC6</accession>
<dbReference type="AlphaFoldDB" id="A0A9P0MCC6"/>
<dbReference type="OrthoDB" id="6774990at2759"/>
<evidence type="ECO:0000313" key="3">
    <source>
        <dbReference type="Proteomes" id="UP001152888"/>
    </source>
</evidence>
<feature type="compositionally biased region" description="Gly residues" evidence="1">
    <location>
        <begin position="171"/>
        <end position="184"/>
    </location>
</feature>
<keyword evidence="3" id="KW-1185">Reference proteome</keyword>
<dbReference type="EMBL" id="CAKOFQ010007913">
    <property type="protein sequence ID" value="CAH2009752.1"/>
    <property type="molecule type" value="Genomic_DNA"/>
</dbReference>
<protein>
    <submittedName>
        <fullName evidence="2">Uncharacterized protein</fullName>
    </submittedName>
</protein>
<feature type="region of interest" description="Disordered" evidence="1">
    <location>
        <begin position="130"/>
        <end position="195"/>
    </location>
</feature>
<organism evidence="2 3">
    <name type="scientific">Acanthoscelides obtectus</name>
    <name type="common">Bean weevil</name>
    <name type="synonym">Bruchus obtectus</name>
    <dbReference type="NCBI Taxonomy" id="200917"/>
    <lineage>
        <taxon>Eukaryota</taxon>
        <taxon>Metazoa</taxon>
        <taxon>Ecdysozoa</taxon>
        <taxon>Arthropoda</taxon>
        <taxon>Hexapoda</taxon>
        <taxon>Insecta</taxon>
        <taxon>Pterygota</taxon>
        <taxon>Neoptera</taxon>
        <taxon>Endopterygota</taxon>
        <taxon>Coleoptera</taxon>
        <taxon>Polyphaga</taxon>
        <taxon>Cucujiformia</taxon>
        <taxon>Chrysomeloidea</taxon>
        <taxon>Chrysomelidae</taxon>
        <taxon>Bruchinae</taxon>
        <taxon>Bruchini</taxon>
        <taxon>Acanthoscelides</taxon>
    </lineage>
</organism>
<evidence type="ECO:0000256" key="1">
    <source>
        <dbReference type="SAM" id="MobiDB-lite"/>
    </source>
</evidence>
<reference evidence="2" key="1">
    <citation type="submission" date="2022-03" db="EMBL/GenBank/DDBJ databases">
        <authorList>
            <person name="Sayadi A."/>
        </authorList>
    </citation>
    <scope>NUCLEOTIDE SEQUENCE</scope>
</reference>
<feature type="compositionally biased region" description="Basic and acidic residues" evidence="1">
    <location>
        <begin position="139"/>
        <end position="150"/>
    </location>
</feature>
<name>A0A9P0MCC6_ACAOB</name>
<sequence length="195" mass="20256">MMFLFVPDGGTSDKSLVRPTAQMHVANLDDSSSESSGRSFVILRNTKTADGGHILLRTDTIKKAKNGVRLDENDTTPSATLVSNNHRQLLLHSQQGVLVHSVKRLPSGTILLLGGNSGGGEGGHILIQTSQAAQSNPSRNREEEQQRRGSVEGGGDDILVKALKAIEEGGSKSGGGADTTGGSGCVRAAPCTSGE</sequence>
<evidence type="ECO:0000313" key="2">
    <source>
        <dbReference type="EMBL" id="CAH2009752.1"/>
    </source>
</evidence>
<proteinExistence type="predicted"/>
<dbReference type="Proteomes" id="UP001152888">
    <property type="component" value="Unassembled WGS sequence"/>
</dbReference>
<gene>
    <name evidence="2" type="ORF">ACAOBT_LOCUS31095</name>
</gene>